<dbReference type="AlphaFoldDB" id="A0A4U3LS60"/>
<accession>A0A4U3LS60</accession>
<feature type="domain" description="HTH marR-type" evidence="1">
    <location>
        <begin position="9"/>
        <end position="149"/>
    </location>
</feature>
<proteinExistence type="predicted"/>
<dbReference type="InterPro" id="IPR036388">
    <property type="entry name" value="WH-like_DNA-bd_sf"/>
</dbReference>
<dbReference type="InterPro" id="IPR039422">
    <property type="entry name" value="MarR/SlyA-like"/>
</dbReference>
<reference evidence="2 3" key="1">
    <citation type="submission" date="2019-04" db="EMBL/GenBank/DDBJ databases">
        <title>Herbidospora sp. NEAU-GS14.nov., a novel actinomycete isolated from soil.</title>
        <authorList>
            <person name="Han L."/>
        </authorList>
    </citation>
    <scope>NUCLEOTIDE SEQUENCE [LARGE SCALE GENOMIC DNA]</scope>
    <source>
        <strain evidence="2 3">NEAU-GS14</strain>
    </source>
</reference>
<protein>
    <submittedName>
        <fullName evidence="2">MarR family transcriptional regulator</fullName>
    </submittedName>
</protein>
<dbReference type="OrthoDB" id="4807076at2"/>
<dbReference type="PANTHER" id="PTHR33164:SF57">
    <property type="entry name" value="MARR-FAMILY TRANSCRIPTIONAL REGULATOR"/>
    <property type="match status" value="1"/>
</dbReference>
<gene>
    <name evidence="2" type="ORF">FDA94_37085</name>
</gene>
<evidence type="ECO:0000259" key="1">
    <source>
        <dbReference type="PROSITE" id="PS50995"/>
    </source>
</evidence>
<organism evidence="2 3">
    <name type="scientific">Herbidospora galbida</name>
    <dbReference type="NCBI Taxonomy" id="2575442"/>
    <lineage>
        <taxon>Bacteria</taxon>
        <taxon>Bacillati</taxon>
        <taxon>Actinomycetota</taxon>
        <taxon>Actinomycetes</taxon>
        <taxon>Streptosporangiales</taxon>
        <taxon>Streptosporangiaceae</taxon>
        <taxon>Herbidospora</taxon>
    </lineage>
</organism>
<dbReference type="PRINTS" id="PR00598">
    <property type="entry name" value="HTHMARR"/>
</dbReference>
<dbReference type="EMBL" id="SZQA01000067">
    <property type="protein sequence ID" value="TKK78801.1"/>
    <property type="molecule type" value="Genomic_DNA"/>
</dbReference>
<dbReference type="InterPro" id="IPR036390">
    <property type="entry name" value="WH_DNA-bd_sf"/>
</dbReference>
<comment type="caution">
    <text evidence="2">The sequence shown here is derived from an EMBL/GenBank/DDBJ whole genome shotgun (WGS) entry which is preliminary data.</text>
</comment>
<keyword evidence="3" id="KW-1185">Reference proteome</keyword>
<dbReference type="PROSITE" id="PS50995">
    <property type="entry name" value="HTH_MARR_2"/>
    <property type="match status" value="1"/>
</dbReference>
<dbReference type="RefSeq" id="WP_137251701.1">
    <property type="nucleotide sequence ID" value="NZ_SZQA01000067.1"/>
</dbReference>
<dbReference type="Proteomes" id="UP000308705">
    <property type="component" value="Unassembled WGS sequence"/>
</dbReference>
<dbReference type="GO" id="GO:0006950">
    <property type="term" value="P:response to stress"/>
    <property type="evidence" value="ECO:0007669"/>
    <property type="project" value="TreeGrafter"/>
</dbReference>
<dbReference type="PANTHER" id="PTHR33164">
    <property type="entry name" value="TRANSCRIPTIONAL REGULATOR, MARR FAMILY"/>
    <property type="match status" value="1"/>
</dbReference>
<dbReference type="SMART" id="SM00347">
    <property type="entry name" value="HTH_MARR"/>
    <property type="match status" value="1"/>
</dbReference>
<dbReference type="Gene3D" id="1.10.10.10">
    <property type="entry name" value="Winged helix-like DNA-binding domain superfamily/Winged helix DNA-binding domain"/>
    <property type="match status" value="1"/>
</dbReference>
<dbReference type="GO" id="GO:0003700">
    <property type="term" value="F:DNA-binding transcription factor activity"/>
    <property type="evidence" value="ECO:0007669"/>
    <property type="project" value="InterPro"/>
</dbReference>
<dbReference type="InterPro" id="IPR000835">
    <property type="entry name" value="HTH_MarR-typ"/>
</dbReference>
<evidence type="ECO:0000313" key="2">
    <source>
        <dbReference type="EMBL" id="TKK78801.1"/>
    </source>
</evidence>
<dbReference type="Pfam" id="PF01047">
    <property type="entry name" value="MarR"/>
    <property type="match status" value="1"/>
</dbReference>
<name>A0A4U3LS60_9ACTN</name>
<sequence length="161" mass="17955">MTDTPGDGDLDLLEVLPRLTQLGTVLQRSGLIERAMESAGITVERPGMSVLVILYTSDQPLRVGEVAKRMQVVGPHVTRQVHELERRGLARRVADPHDQRARLIELTPLGAEAAEKYVRTLLGWFATALADWSADDRRTFGRLLERFANDLTTRLAALDDE</sequence>
<dbReference type="SUPFAM" id="SSF46785">
    <property type="entry name" value="Winged helix' DNA-binding domain"/>
    <property type="match status" value="1"/>
</dbReference>
<evidence type="ECO:0000313" key="3">
    <source>
        <dbReference type="Proteomes" id="UP000308705"/>
    </source>
</evidence>